<organism evidence="12 13">
    <name type="scientific">Daldinia eschscholtzii</name>
    <dbReference type="NCBI Taxonomy" id="292717"/>
    <lineage>
        <taxon>Eukaryota</taxon>
        <taxon>Fungi</taxon>
        <taxon>Dikarya</taxon>
        <taxon>Ascomycota</taxon>
        <taxon>Pezizomycotina</taxon>
        <taxon>Sordariomycetes</taxon>
        <taxon>Xylariomycetidae</taxon>
        <taxon>Xylariales</taxon>
        <taxon>Hypoxylaceae</taxon>
        <taxon>Daldinia</taxon>
    </lineage>
</organism>
<evidence type="ECO:0000313" key="12">
    <source>
        <dbReference type="EMBL" id="KAK6953357.1"/>
    </source>
</evidence>
<feature type="domain" description="DUF3645" evidence="10">
    <location>
        <begin position="2248"/>
        <end position="2280"/>
    </location>
</feature>
<evidence type="ECO:0000259" key="10">
    <source>
        <dbReference type="Pfam" id="PF12359"/>
    </source>
</evidence>
<evidence type="ECO:0000256" key="6">
    <source>
        <dbReference type="ARBA" id="ARBA00022807"/>
    </source>
</evidence>
<feature type="region of interest" description="Disordered" evidence="8">
    <location>
        <begin position="3032"/>
        <end position="3113"/>
    </location>
</feature>
<feature type="coiled-coil region" evidence="7">
    <location>
        <begin position="572"/>
        <end position="607"/>
    </location>
</feature>
<keyword evidence="6" id="KW-0788">Thiol protease</keyword>
<reference evidence="12 13" key="1">
    <citation type="journal article" date="2024" name="Front Chem Biol">
        <title>Unveiling the potential of Daldinia eschscholtzii MFLUCC 19-0629 through bioactivity and bioinformatics studies for enhanced sustainable agriculture production.</title>
        <authorList>
            <person name="Brooks S."/>
            <person name="Weaver J.A."/>
            <person name="Klomchit A."/>
            <person name="Alharthi S.A."/>
            <person name="Onlamun T."/>
            <person name="Nurani R."/>
            <person name="Vong T.K."/>
            <person name="Alberti F."/>
            <person name="Greco C."/>
        </authorList>
    </citation>
    <scope>NUCLEOTIDE SEQUENCE [LARGE SCALE GENOMIC DNA]</scope>
    <source>
        <strain evidence="12">MFLUCC 19-0629</strain>
    </source>
</reference>
<evidence type="ECO:0000256" key="4">
    <source>
        <dbReference type="ARBA" id="ARBA00022786"/>
    </source>
</evidence>
<dbReference type="PANTHER" id="PTHR13367:SF32">
    <property type="entry name" value="DUF6606 DOMAIN-CONTAINING PROTEIN"/>
    <property type="match status" value="1"/>
</dbReference>
<dbReference type="GO" id="GO:0006508">
    <property type="term" value="P:proteolysis"/>
    <property type="evidence" value="ECO:0007669"/>
    <property type="project" value="UniProtKB-KW"/>
</dbReference>
<dbReference type="Proteomes" id="UP001369815">
    <property type="component" value="Unassembled WGS sequence"/>
</dbReference>
<feature type="region of interest" description="Disordered" evidence="8">
    <location>
        <begin position="2923"/>
        <end position="2953"/>
    </location>
</feature>
<dbReference type="EMBL" id="JBANMG010000005">
    <property type="protein sequence ID" value="KAK6953357.1"/>
    <property type="molecule type" value="Genomic_DNA"/>
</dbReference>
<dbReference type="InterPro" id="IPR022105">
    <property type="entry name" value="DUF3645"/>
</dbReference>
<accession>A0AAX6MLS9</accession>
<feature type="compositionally biased region" description="Basic residues" evidence="8">
    <location>
        <begin position="3101"/>
        <end position="3113"/>
    </location>
</feature>
<dbReference type="Pfam" id="PF12359">
    <property type="entry name" value="DUF3645"/>
    <property type="match status" value="1"/>
</dbReference>
<feature type="compositionally biased region" description="Polar residues" evidence="8">
    <location>
        <begin position="2931"/>
        <end position="2951"/>
    </location>
</feature>
<evidence type="ECO:0000256" key="5">
    <source>
        <dbReference type="ARBA" id="ARBA00022801"/>
    </source>
</evidence>
<keyword evidence="3" id="KW-0645">Protease</keyword>
<dbReference type="GO" id="GO:0004843">
    <property type="term" value="F:cysteine-type deubiquitinase activity"/>
    <property type="evidence" value="ECO:0007669"/>
    <property type="project" value="UniProtKB-EC"/>
</dbReference>
<comment type="catalytic activity">
    <reaction evidence="1">
        <text>Thiol-dependent hydrolysis of ester, thioester, amide, peptide and isopeptide bonds formed by the C-terminal Gly of ubiquitin (a 76-residue protein attached to proteins as an intracellular targeting signal).</text>
        <dbReference type="EC" id="3.4.19.12"/>
    </reaction>
</comment>
<feature type="domain" description="DUF3638" evidence="9">
    <location>
        <begin position="1906"/>
        <end position="2128"/>
    </location>
</feature>
<name>A0AAX6MLS9_9PEZI</name>
<dbReference type="EC" id="3.4.19.12" evidence="2"/>
<dbReference type="InterPro" id="IPR051346">
    <property type="entry name" value="OTU_Deubiquitinase"/>
</dbReference>
<dbReference type="Pfam" id="PF12340">
    <property type="entry name" value="DUF3638"/>
    <property type="match status" value="1"/>
</dbReference>
<protein>
    <recommendedName>
        <fullName evidence="2">ubiquitinyl hydrolase 1</fullName>
        <ecNumber evidence="2">3.4.19.12</ecNumber>
    </recommendedName>
</protein>
<evidence type="ECO:0000256" key="7">
    <source>
        <dbReference type="SAM" id="Coils"/>
    </source>
</evidence>
<evidence type="ECO:0000256" key="2">
    <source>
        <dbReference type="ARBA" id="ARBA00012759"/>
    </source>
</evidence>
<evidence type="ECO:0000259" key="9">
    <source>
        <dbReference type="Pfam" id="PF12340"/>
    </source>
</evidence>
<gene>
    <name evidence="12" type="ORF">Daesc_005660</name>
</gene>
<feature type="compositionally biased region" description="Acidic residues" evidence="8">
    <location>
        <begin position="3060"/>
        <end position="3073"/>
    </location>
</feature>
<comment type="caution">
    <text evidence="12">The sequence shown here is derived from an EMBL/GenBank/DDBJ whole genome shotgun (WGS) entry which is preliminary data.</text>
</comment>
<evidence type="ECO:0000256" key="1">
    <source>
        <dbReference type="ARBA" id="ARBA00000707"/>
    </source>
</evidence>
<dbReference type="InterPro" id="IPR046541">
    <property type="entry name" value="DUF6606"/>
</dbReference>
<evidence type="ECO:0000256" key="3">
    <source>
        <dbReference type="ARBA" id="ARBA00022670"/>
    </source>
</evidence>
<evidence type="ECO:0000259" key="11">
    <source>
        <dbReference type="Pfam" id="PF20255"/>
    </source>
</evidence>
<dbReference type="Pfam" id="PF20255">
    <property type="entry name" value="DUF6606"/>
    <property type="match status" value="1"/>
</dbReference>
<keyword evidence="4" id="KW-0833">Ubl conjugation pathway</keyword>
<sequence length="3113" mass="356377">MNVEEIQTPAGVLKALFHHIALPAILPQSSDSNTEDVESALLDRLINAVKLMQNVVEGSLWQTWDSIRRSLIACKAMNIGGKLERTQLASYLKQLQDSDLVILHVGAQNAGLLIYKPVNPEFNGDILFEAFEASPRRESVLGSQTLSWTFPGTAVLVPTSIFYTDAFLESLSAFLEQTSAEPTQKFSEYGRKAGHAVAEERGTPDPALITSLLTAILEANGRRISPTLLQKRVRDDVCWFSSAVPWRRLPYWLVLRVGISRYLAMVLGGAHGRLHYKYLMCIIHSMVLNDTRDCIPLEDQAFLKTKLCRRLFKLDRDTLEQPQAVQTSYSLLNTALTPQFNRVVNATATRINTAWEREKRNTTRPILPLPRKARWQEQRLSLVASRAYLNKARKRYQHAVPHRASPTRITPQQPKVHIQALGSKLFSLFSNEEQLHAISTNISTSPLSLSTQVRQLHKHIIDYIDQIDDIYENNVEQKSAMILTLLETWTSLDKAACAMFPLLHEFHPVFTPRLMEVLRFPLLSDMARARKVESYIQDRLSRSKTRSTLFDDPCKGCFAERYFNESSGSGALASILSEIQSTSSRMKEEKEQEWKELSAEYERLTREYESLTCIYIRSLDGSHLTHDIYSCRKCQLEKERSKMAIKAFEAPLPESYLMAKVVVFELRCPEALAQYRDATWAILYRVARQTQESGVEPKLFLMTHYRERKRFPVGLDQVCLPNGLKLAYFDTATRSWPGRREIHPTFEHHCKLKLPRSSPFSSLLESQAFNAYGNGPTSYEIAASHSSCPSTLSIHEHMAFQFLLSGKRRRWMGLLTELGSSNINLSTEATVLLFDHLAHQIGPSERNETLLGVIHYIFRDTSFCEKLLQQLQLRLEAIATNWRETHLMEIIIMLALRIIAFTTPFADMNHVAKNALDLLSHARQITFKWIRMLRKEMYCASDLSNAQNCQSYLLWAALLCKRTFAFLQMTRTGNLDKDELSTFLECSSTVYDNIPDDISSLGQIMRNSFVRDLRMMYDLKDRIRLSIEAHGEGALLSTLQVLWPAAESKCILNISFEADNWLQVDLVGYDGVEIASYNYLFGILLVNGQPLGRLPTDPESTIILEELFGSQTSLMKFPSSSPGMAHVLAFTKEGYHTHIGYDGQDTIIRAIKGSQVLELIPRKIFRNATSFDLPAYLIDNCIHWLDLVSGIMEIRPKSKNIWCSNRHNWSLKDPLERFVLVPLGILRARKRGCHVQVCVQLHNLPTAVYLRYMINKTLGRIESAAEPALVYKRAEIHAFTSFILPDPLTGLTGVESSLAILTSGISQPWSPLTVLPTNILHSISSLSPVREYYPPDLKVMKRETWDEHLPNRIQRDEFRILVSQIISQSNRLAAFYPKRREYLQESEMPELPPSGDHDLNLRSLHRRRVHERRSNYELPLNHPQDTIYEARHNPHTTRSRYSNVLEALNIVRDKPATMSTVEDLSISLSQSLHIKGYSQTLEHITLQERLNIDVRREWGPLVAMAREMPDQYRLMFFIGVMSFRSDANIPLIRTLIAFSYWGQLQSLTLPDHAEYRNFRPRQTPQLETLVKFIEPFQVQPPEDPPLIEFASSRDQRKLWQARAAHVRKAKEDCEKLAKALISKWPIPTPSVDIDDIFLVDVPLALESLKPEWERLYHNHEFYNHLQEVQKILRQRHSDVKFQRVEFIPSETTYTIQLPGYALPELGNDLIRMPIPKVRDSYENHLNDSVGHQMQLEASSYHPRQNPAASSELDQIIETFSKSKSTIQQRYARDLKESLNAFYVLSTQTILSSTPSSYTEYTLSYLQDNVRTHLADIKSAIEQPSDTYSRRQIWWLQQGQLWPAVTLITILEQLRTTARRLFGSGMKEKLLHFALSITNLQRKMRMQSYQRSKETSRYEEERINVGHRNWRVEEYPDWLLLEVESNLLIRETQVEVALAIIAPESQANSVLQLNMGQGKTSCIIPMVALLLADSKNLVRVSVPKALLHQTAQLLHGRLGGLVGREISHVPFSRKTPTKEDHIKLFHRLHRDIQRKRGVMLCLPEHQMSFMLSGLQRVLDQRIPEASMMIRVQRWLQSCARDVLDESDHTLAVKTQLIYPSGSQMSVDGHPHRWLIIEQILALMDMHLYDIAACFPHSIEVVRRPHGGFPFVFFLRPDVEEEMIKRLKYDVCRGTRGILPIDTLDAIDRLAIKEFLSGGKVRPSSLDRISHLCPDRPHIRQIVYLLRGLFVHRILIMALKKRYGVQYGLHPSRDPVAVPFHAKGVPSEQSEFGHVDVAILLTTLAFYYRGINLSQARQALEAVLKSDDPAAEYDKWTEDENYPDYLRDWHSINVDDSQQMSQIWNCVRFKVPVIDYFMNNFVFPAHAKQFRVRLQSNGWDIPLFSNVHSDKSTKNASLNKSRGLTTGFSGTNDIKSLLPLTIRQDDLPSLSHTNAEVLTYLLQQRSRRYVVMADHNQKRLSEIAFLHMLRKFDNGIRILIDSGAQILEQSNKELAENWLKIDGRAAAALYFDGDSPFILSKQNTRTPLLASPYADNLNEVLVYLDETKDHTVQAAMRLRQLGTTQSVIFFAPPEVNQSIQDLCGKKNDQRVDSYDVIRWLINNTCDGIEQLQPLFYSQGTDFCNRMQAAEDFPDFLVNDEDRMAFIDAIKHKERQTLQQLYGIQSRAKVNMRTKSNSKIASFTKELESRKKTFQDTGQAVHASALQEVEQERETEIEVETVRQVKKPMPYTPLKFPGLHRDLETFARTARVPAGSDNFVHVMKALSKTALGRKYKVNHRVSSSQLFVSSEFERTVRFVLEGTNDNFLRPVQWVLYAASPEAAIIVTPEEAEHLIEIIQSAEKEKRAIPTRLLTYAAPVTRRMMHFNKLTFYSMPPLPADWQPSEWLTTELGLFAGRLYFEFSEYDSVCRILGIDLSQSGIDELELDSSETDSTEQYSTSAPENSSGETSQNSGEFREIVEVPLDEAKMKSKSLTPTLTSKPYTFTQEYLAVRRRGQDFTHTPMGFLSSGKPLTKDSPFFRLADTTRHGQSLVPVGITQSDGQDRDEAEDMMDLGNYDPSAEVQEDEEQITIEYDESELHPVAEEDDSSTDTEPSGRGDGQRSSKQKSKRGRSTAS</sequence>
<dbReference type="InterPro" id="IPR022099">
    <property type="entry name" value="DUF3638"/>
</dbReference>
<evidence type="ECO:0000313" key="13">
    <source>
        <dbReference type="Proteomes" id="UP001369815"/>
    </source>
</evidence>
<keyword evidence="13" id="KW-1185">Reference proteome</keyword>
<evidence type="ECO:0000256" key="8">
    <source>
        <dbReference type="SAM" id="MobiDB-lite"/>
    </source>
</evidence>
<proteinExistence type="predicted"/>
<dbReference type="PANTHER" id="PTHR13367">
    <property type="entry name" value="UBIQUITIN THIOESTERASE"/>
    <property type="match status" value="1"/>
</dbReference>
<keyword evidence="5" id="KW-0378">Hydrolase</keyword>
<feature type="domain" description="DUF6606" evidence="11">
    <location>
        <begin position="16"/>
        <end position="288"/>
    </location>
</feature>
<keyword evidence="7" id="KW-0175">Coiled coil</keyword>